<dbReference type="AlphaFoldDB" id="A0A4Y8L6D8"/>
<organism evidence="2 3">
    <name type="scientific">Dysgonomonas capnocytophagoides</name>
    <dbReference type="NCBI Taxonomy" id="45254"/>
    <lineage>
        <taxon>Bacteria</taxon>
        <taxon>Pseudomonadati</taxon>
        <taxon>Bacteroidota</taxon>
        <taxon>Bacteroidia</taxon>
        <taxon>Bacteroidales</taxon>
        <taxon>Dysgonomonadaceae</taxon>
        <taxon>Dysgonomonas</taxon>
    </lineage>
</organism>
<name>A0A4Y8L6D8_9BACT</name>
<sequence>MEIKPAIYNKESSTQWDLFVKSSKNATFLMHRDFIEYHKDRITDFSLIFTIKGKIIGLLPANSINHDSIYSHQGLTYGGIITNKSMSASLMLDLFGTLKAFLSQQGFKEFIYKPIPHIYHRIPSEEDLYALYRNQAELISRNISSCIYYDTSISYAQLRKRGIKKAQNKGLSISESDNFAMFWQILETNLMHRHNAEPVHSLAEIEYLKSKFPAQIRLFEVKNGDQTVGGCVAFETDRVVHIQYISASQEGRQQGALDYLFDHLIQKAQSACKHFDFGTSTEHGGTILNEGLISQKEGFGARGIVYDTYRIKL</sequence>
<dbReference type="InterPro" id="IPR038740">
    <property type="entry name" value="BioF2-like_GNAT_dom"/>
</dbReference>
<feature type="domain" description="BioF2-like acetyltransferase" evidence="1">
    <location>
        <begin position="161"/>
        <end position="282"/>
    </location>
</feature>
<reference evidence="2 3" key="1">
    <citation type="submission" date="2019-03" db="EMBL/GenBank/DDBJ databases">
        <title>San Antonio Military Medical Center submission to MRSN (WRAIR), pending publication.</title>
        <authorList>
            <person name="Blyth D.M."/>
            <person name="Mccarthy S.L."/>
            <person name="Schall S.E."/>
            <person name="Stam J.A."/>
            <person name="Ong A.C."/>
            <person name="Mcgann P.T."/>
        </authorList>
    </citation>
    <scope>NUCLEOTIDE SEQUENCE [LARGE SCALE GENOMIC DNA]</scope>
    <source>
        <strain evidence="2 3">MRSN571793</strain>
    </source>
</reference>
<accession>A0A4Y8L6D8</accession>
<dbReference type="GO" id="GO:0016740">
    <property type="term" value="F:transferase activity"/>
    <property type="evidence" value="ECO:0007669"/>
    <property type="project" value="UniProtKB-KW"/>
</dbReference>
<dbReference type="RefSeq" id="WP_134435595.1">
    <property type="nucleotide sequence ID" value="NZ_SOML01000002.1"/>
</dbReference>
<comment type="caution">
    <text evidence="2">The sequence shown here is derived from an EMBL/GenBank/DDBJ whole genome shotgun (WGS) entry which is preliminary data.</text>
</comment>
<evidence type="ECO:0000259" key="1">
    <source>
        <dbReference type="Pfam" id="PF13480"/>
    </source>
</evidence>
<protein>
    <submittedName>
        <fullName evidence="2">GNAT family N-acetyltransferase</fullName>
    </submittedName>
</protein>
<dbReference type="Gene3D" id="3.40.630.30">
    <property type="match status" value="1"/>
</dbReference>
<dbReference type="Pfam" id="PF13480">
    <property type="entry name" value="Acetyltransf_6"/>
    <property type="match status" value="1"/>
</dbReference>
<evidence type="ECO:0000313" key="2">
    <source>
        <dbReference type="EMBL" id="TFD97821.1"/>
    </source>
</evidence>
<keyword evidence="3" id="KW-1185">Reference proteome</keyword>
<keyword evidence="2" id="KW-0808">Transferase</keyword>
<evidence type="ECO:0000313" key="3">
    <source>
        <dbReference type="Proteomes" id="UP000297861"/>
    </source>
</evidence>
<dbReference type="SUPFAM" id="SSF55729">
    <property type="entry name" value="Acyl-CoA N-acyltransferases (Nat)"/>
    <property type="match status" value="1"/>
</dbReference>
<dbReference type="InterPro" id="IPR016181">
    <property type="entry name" value="Acyl_CoA_acyltransferase"/>
</dbReference>
<dbReference type="STRING" id="1121485.GCA_000426485_02592"/>
<dbReference type="Proteomes" id="UP000297861">
    <property type="component" value="Unassembled WGS sequence"/>
</dbReference>
<gene>
    <name evidence="2" type="ORF">E2605_04170</name>
</gene>
<dbReference type="OrthoDB" id="9808687at2"/>
<dbReference type="EMBL" id="SOML01000002">
    <property type="protein sequence ID" value="TFD97821.1"/>
    <property type="molecule type" value="Genomic_DNA"/>
</dbReference>
<proteinExistence type="predicted"/>